<comment type="caution">
    <text evidence="7">The sequence shown here is derived from an EMBL/GenBank/DDBJ whole genome shotgun (WGS) entry which is preliminary data.</text>
</comment>
<dbReference type="RefSeq" id="WP_343784123.1">
    <property type="nucleotide sequence ID" value="NZ_BAAAFH010000003.1"/>
</dbReference>
<dbReference type="SUPFAM" id="SSF51905">
    <property type="entry name" value="FAD/NAD(P)-binding domain"/>
    <property type="match status" value="1"/>
</dbReference>
<keyword evidence="4" id="KW-0521">NADP</keyword>
<sequence>MSREAEYDVVVIGGGLGGLICGALLSRYGKRVVVLEKNHQIGGNLQVFSRDKVIFDTGVHYIGALAKGNNLDRFFKFLGIREGLNLVRMDVDAADRIHFGNEDKFYPIAQGYDNFSKQLTTVFPESKAEIEGYCRLIQDVCSAFPLYNLRYDQADYFSSDFFTTSLQEMLEKTISNKRLREVLTGNSLLYGANAEITPFYVHALVVDGYIRSAHRCVKGSSQIAKLLVKNIRENGGEVLKRAEVEKCEIEQGRVAAVCLTDGRRIKGLDFISSLHPKASIRLVGEANFRKAFVSRITTLTDTQSAFSVHIKFKPGSFPYLNYNIYHHKTPEGVWKAKGKVDESWPCTLMVSMTVPDTDSNYAEAASVLTYMDYAEVKPWETSFNTVALPGERPDSYYRFKKRCEERVLDELEVVFPEIREKIESVYSSTPLTYKNYIGDLTGSMYGIQKNADNPVATMVDPRTKIPNFFLTGQSINLHGIIGVTVSAFATCMHLIDGKTLIEDLNRIN</sequence>
<evidence type="ECO:0000259" key="6">
    <source>
        <dbReference type="Pfam" id="PF01593"/>
    </source>
</evidence>
<organism evidence="7 8">
    <name type="scientific">Wandonia haliotis</name>
    <dbReference type="NCBI Taxonomy" id="574963"/>
    <lineage>
        <taxon>Bacteria</taxon>
        <taxon>Pseudomonadati</taxon>
        <taxon>Bacteroidota</taxon>
        <taxon>Flavobacteriia</taxon>
        <taxon>Flavobacteriales</taxon>
        <taxon>Crocinitomicaceae</taxon>
        <taxon>Wandonia</taxon>
    </lineage>
</organism>
<dbReference type="Proteomes" id="UP001501126">
    <property type="component" value="Unassembled WGS sequence"/>
</dbReference>
<keyword evidence="1" id="KW-0285">Flavoprotein</keyword>
<evidence type="ECO:0000256" key="1">
    <source>
        <dbReference type="ARBA" id="ARBA00022630"/>
    </source>
</evidence>
<accession>A0ABN1MLB2</accession>
<dbReference type="Gene3D" id="3.50.50.60">
    <property type="entry name" value="FAD/NAD(P)-binding domain"/>
    <property type="match status" value="2"/>
</dbReference>
<dbReference type="InterPro" id="IPR052206">
    <property type="entry name" value="Retinol_saturase"/>
</dbReference>
<dbReference type="InterPro" id="IPR036188">
    <property type="entry name" value="FAD/NAD-bd_sf"/>
</dbReference>
<dbReference type="Pfam" id="PF01593">
    <property type="entry name" value="Amino_oxidase"/>
    <property type="match status" value="1"/>
</dbReference>
<evidence type="ECO:0000256" key="4">
    <source>
        <dbReference type="ARBA" id="ARBA00022857"/>
    </source>
</evidence>
<proteinExistence type="predicted"/>
<name>A0ABN1MLB2_9FLAO</name>
<feature type="domain" description="Amine oxidase" evidence="6">
    <location>
        <begin position="16"/>
        <end position="491"/>
    </location>
</feature>
<dbReference type="EMBL" id="BAAAFH010000003">
    <property type="protein sequence ID" value="GAA0873767.1"/>
    <property type="molecule type" value="Genomic_DNA"/>
</dbReference>
<evidence type="ECO:0000313" key="8">
    <source>
        <dbReference type="Proteomes" id="UP001501126"/>
    </source>
</evidence>
<keyword evidence="3" id="KW-0274">FAD</keyword>
<reference evidence="7 8" key="1">
    <citation type="journal article" date="2019" name="Int. J. Syst. Evol. Microbiol.">
        <title>The Global Catalogue of Microorganisms (GCM) 10K type strain sequencing project: providing services to taxonomists for standard genome sequencing and annotation.</title>
        <authorList>
            <consortium name="The Broad Institute Genomics Platform"/>
            <consortium name="The Broad Institute Genome Sequencing Center for Infectious Disease"/>
            <person name="Wu L."/>
            <person name="Ma J."/>
        </authorList>
    </citation>
    <scope>NUCLEOTIDE SEQUENCE [LARGE SCALE GENOMIC DNA]</scope>
    <source>
        <strain evidence="7 8">JCM 16083</strain>
    </source>
</reference>
<keyword evidence="2" id="KW-0732">Signal</keyword>
<evidence type="ECO:0000256" key="5">
    <source>
        <dbReference type="ARBA" id="ARBA00023027"/>
    </source>
</evidence>
<dbReference type="InterPro" id="IPR002937">
    <property type="entry name" value="Amino_oxidase"/>
</dbReference>
<dbReference type="PANTHER" id="PTHR46091:SF3">
    <property type="entry name" value="AMINE OXIDASE DOMAIN-CONTAINING PROTEIN"/>
    <property type="match status" value="1"/>
</dbReference>
<keyword evidence="8" id="KW-1185">Reference proteome</keyword>
<protein>
    <submittedName>
        <fullName evidence="7">NAD(P)/FAD-dependent oxidoreductase</fullName>
    </submittedName>
</protein>
<evidence type="ECO:0000256" key="3">
    <source>
        <dbReference type="ARBA" id="ARBA00022827"/>
    </source>
</evidence>
<keyword evidence="5" id="KW-0520">NAD</keyword>
<gene>
    <name evidence="7" type="ORF">GCM10009118_01750</name>
</gene>
<evidence type="ECO:0000256" key="2">
    <source>
        <dbReference type="ARBA" id="ARBA00022729"/>
    </source>
</evidence>
<dbReference type="PANTHER" id="PTHR46091">
    <property type="entry name" value="BLR7054 PROTEIN"/>
    <property type="match status" value="1"/>
</dbReference>
<evidence type="ECO:0000313" key="7">
    <source>
        <dbReference type="EMBL" id="GAA0873767.1"/>
    </source>
</evidence>